<dbReference type="GO" id="GO:0005975">
    <property type="term" value="P:carbohydrate metabolic process"/>
    <property type="evidence" value="ECO:0007669"/>
    <property type="project" value="InterPro"/>
</dbReference>
<dbReference type="AlphaFoldDB" id="A0A3R6B2V8"/>
<dbReference type="GO" id="GO:0016810">
    <property type="term" value="F:hydrolase activity, acting on carbon-nitrogen (but not peptide) bonds"/>
    <property type="evidence" value="ECO:0007669"/>
    <property type="project" value="InterPro"/>
</dbReference>
<dbReference type="CDD" id="cd10941">
    <property type="entry name" value="CE4_PuuE_HpPgdA_like_2"/>
    <property type="match status" value="1"/>
</dbReference>
<evidence type="ECO:0000313" key="2">
    <source>
        <dbReference type="Proteomes" id="UP000284660"/>
    </source>
</evidence>
<comment type="caution">
    <text evidence="1">The sequence shown here is derived from an EMBL/GenBank/DDBJ whole genome shotgun (WGS) entry which is preliminary data.</text>
</comment>
<dbReference type="PANTHER" id="PTHR47561:SF1">
    <property type="entry name" value="POLYSACCHARIDE DEACETYLASE FAMILY PROTEIN (AFU_ORTHOLOGUE AFUA_6G05030)"/>
    <property type="match status" value="1"/>
</dbReference>
<accession>A0A3R6B2V8</accession>
<protein>
    <submittedName>
        <fullName evidence="1">DUF3473 domain-containing protein</fullName>
    </submittedName>
</protein>
<organism evidence="1 2">
    <name type="scientific">Parabacteroides distasonis</name>
    <dbReference type="NCBI Taxonomy" id="823"/>
    <lineage>
        <taxon>Bacteria</taxon>
        <taxon>Pseudomonadati</taxon>
        <taxon>Bacteroidota</taxon>
        <taxon>Bacteroidia</taxon>
        <taxon>Bacteroidales</taxon>
        <taxon>Tannerellaceae</taxon>
        <taxon>Parabacteroides</taxon>
    </lineage>
</organism>
<name>A0A3R6B2V8_PARDI</name>
<dbReference type="EMBL" id="QSJN01000004">
    <property type="protein sequence ID" value="RHD75592.1"/>
    <property type="molecule type" value="Genomic_DNA"/>
</dbReference>
<dbReference type="Gene3D" id="3.20.20.370">
    <property type="entry name" value="Glycoside hydrolase/deacetylase"/>
    <property type="match status" value="1"/>
</dbReference>
<gene>
    <name evidence="1" type="ORF">DW782_07920</name>
</gene>
<dbReference type="SUPFAM" id="SSF88713">
    <property type="entry name" value="Glycoside hydrolase/deacetylase"/>
    <property type="match status" value="1"/>
</dbReference>
<dbReference type="Proteomes" id="UP000284660">
    <property type="component" value="Unassembled WGS sequence"/>
</dbReference>
<evidence type="ECO:0000313" key="1">
    <source>
        <dbReference type="EMBL" id="RHD75592.1"/>
    </source>
</evidence>
<proteinExistence type="predicted"/>
<dbReference type="OMA" id="GFRAPQW"/>
<dbReference type="InterPro" id="IPR045235">
    <property type="entry name" value="PuuE_HpPgdA-like"/>
</dbReference>
<dbReference type="InterPro" id="IPR011330">
    <property type="entry name" value="Glyco_hydro/deAcase_b/a-brl"/>
</dbReference>
<sequence length="283" mass="32694">MKILTFDIEDWWGYDYYKLGDRSDWEPRLDKYLRVVLDLLDGRGIKATFFILGEVAVSNPAVVKGIAERGHHIGCHSFSHTFWKQPTEKEIKEDTYKALNAIEDCIGQKVTAYRAPAFSITRENCWILSVLAEAGILYDCSIFPTSRSFGGFPEYKSKFPSKIEIDGVSIKEFPIAPSTIWGREIVYSGGGYFRIFPYFKIKALTVDSDYVMTYFHIRDFDKEQARTFATLEGESVLTRYFKNYIGLNSCFKKFTRYVSDFDFCSVKEADAEINWEELPAIRL</sequence>
<dbReference type="RefSeq" id="WP_012056110.1">
    <property type="nucleotide sequence ID" value="NZ_JAHYND010000002.1"/>
</dbReference>
<dbReference type="Pfam" id="PF11959">
    <property type="entry name" value="DUF3473"/>
    <property type="match status" value="1"/>
</dbReference>
<dbReference type="InterPro" id="IPR022560">
    <property type="entry name" value="DUF3473"/>
</dbReference>
<dbReference type="Pfam" id="PF01522">
    <property type="entry name" value="Polysacc_deac_1"/>
    <property type="match status" value="1"/>
</dbReference>
<dbReference type="InterPro" id="IPR002509">
    <property type="entry name" value="NODB_dom"/>
</dbReference>
<dbReference type="PANTHER" id="PTHR47561">
    <property type="entry name" value="POLYSACCHARIDE DEACETYLASE FAMILY PROTEIN (AFU_ORTHOLOGUE AFUA_6G05030)"/>
    <property type="match status" value="1"/>
</dbReference>
<dbReference type="PROSITE" id="PS51677">
    <property type="entry name" value="NODB"/>
    <property type="match status" value="1"/>
</dbReference>
<reference evidence="1 2" key="1">
    <citation type="submission" date="2018-08" db="EMBL/GenBank/DDBJ databases">
        <title>A genome reference for cultivated species of the human gut microbiota.</title>
        <authorList>
            <person name="Zou Y."/>
            <person name="Xue W."/>
            <person name="Luo G."/>
        </authorList>
    </citation>
    <scope>NUCLEOTIDE SEQUENCE [LARGE SCALE GENOMIC DNA]</scope>
    <source>
        <strain evidence="1 2">AM30-4</strain>
    </source>
</reference>